<dbReference type="SUPFAM" id="SSF48264">
    <property type="entry name" value="Cytochrome P450"/>
    <property type="match status" value="1"/>
</dbReference>
<organism evidence="10 11">
    <name type="scientific">Heracleum sosnowskyi</name>
    <dbReference type="NCBI Taxonomy" id="360622"/>
    <lineage>
        <taxon>Eukaryota</taxon>
        <taxon>Viridiplantae</taxon>
        <taxon>Streptophyta</taxon>
        <taxon>Embryophyta</taxon>
        <taxon>Tracheophyta</taxon>
        <taxon>Spermatophyta</taxon>
        <taxon>Magnoliopsida</taxon>
        <taxon>eudicotyledons</taxon>
        <taxon>Gunneridae</taxon>
        <taxon>Pentapetalae</taxon>
        <taxon>asterids</taxon>
        <taxon>campanulids</taxon>
        <taxon>Apiales</taxon>
        <taxon>Apiaceae</taxon>
        <taxon>Apioideae</taxon>
        <taxon>apioid superclade</taxon>
        <taxon>Tordylieae</taxon>
        <taxon>Tordyliinae</taxon>
        <taxon>Heracleum</taxon>
    </lineage>
</organism>
<keyword evidence="4" id="KW-0349">Heme</keyword>
<evidence type="ECO:0000256" key="4">
    <source>
        <dbReference type="ARBA" id="ARBA00022617"/>
    </source>
</evidence>
<dbReference type="InterPro" id="IPR001128">
    <property type="entry name" value="Cyt_P450"/>
</dbReference>
<evidence type="ECO:0000256" key="1">
    <source>
        <dbReference type="ARBA" id="ARBA00001971"/>
    </source>
</evidence>
<sequence length="305" mass="33887">MSLTAFAVVLLLMVALGTFIYFRRATTSDGGHKPPPGPIGLPLIGSLHMLGKLPHRNLYEMSRKYGPIMSLRLGLIPTIVVSSPAAAELFLKTHDTNFANRPTVQLAVEHFYGSKTMLFAEFGGYWRSVRKFCTLELLSPKKIDSMAWLRREELGFMVESLKDAARTGQVVDVSGKVAGLMEDVTCRMLLGKSGDDRFDLREVLKELTKTAGEFNVADFIPFLRALDLQGITRRTKVAGQELDKILEIIIDDHEQEASEGHGNLERDFVDVLLSLKNNPTSRRGCPGLTAPRAEHVLAIPKIRQI</sequence>
<dbReference type="GO" id="GO:0004497">
    <property type="term" value="F:monooxygenase activity"/>
    <property type="evidence" value="ECO:0007669"/>
    <property type="project" value="UniProtKB-KW"/>
</dbReference>
<dbReference type="InterPro" id="IPR002401">
    <property type="entry name" value="Cyt_P450_E_grp-I"/>
</dbReference>
<evidence type="ECO:0000256" key="7">
    <source>
        <dbReference type="ARBA" id="ARBA00023004"/>
    </source>
</evidence>
<keyword evidence="7" id="KW-0408">Iron</keyword>
<evidence type="ECO:0000313" key="11">
    <source>
        <dbReference type="Proteomes" id="UP001237642"/>
    </source>
</evidence>
<dbReference type="PANTHER" id="PTHR47943:SF9">
    <property type="entry name" value="CYTOCHROME P450"/>
    <property type="match status" value="1"/>
</dbReference>
<gene>
    <name evidence="10" type="ORF">POM88_025056</name>
</gene>
<proteinExistence type="inferred from homology"/>
<evidence type="ECO:0000256" key="6">
    <source>
        <dbReference type="ARBA" id="ARBA00023002"/>
    </source>
</evidence>
<protein>
    <recommendedName>
        <fullName evidence="12">Cytochrome P450</fullName>
    </recommendedName>
</protein>
<accession>A0AAD8I5G1</accession>
<evidence type="ECO:0000256" key="3">
    <source>
        <dbReference type="ARBA" id="ARBA00010617"/>
    </source>
</evidence>
<keyword evidence="8" id="KW-0503">Monooxygenase</keyword>
<dbReference type="PANTHER" id="PTHR47943">
    <property type="entry name" value="CYTOCHROME P450 93A3-LIKE"/>
    <property type="match status" value="1"/>
</dbReference>
<dbReference type="PRINTS" id="PR00463">
    <property type="entry name" value="EP450I"/>
</dbReference>
<comment type="cofactor">
    <cofactor evidence="1">
        <name>heme</name>
        <dbReference type="ChEBI" id="CHEBI:30413"/>
    </cofactor>
</comment>
<comment type="subcellular location">
    <subcellularLocation>
        <location evidence="2">Membrane</location>
    </subcellularLocation>
</comment>
<evidence type="ECO:0000256" key="5">
    <source>
        <dbReference type="ARBA" id="ARBA00022723"/>
    </source>
</evidence>
<comment type="similarity">
    <text evidence="3">Belongs to the cytochrome P450 family.</text>
</comment>
<dbReference type="GO" id="GO:0016020">
    <property type="term" value="C:membrane"/>
    <property type="evidence" value="ECO:0007669"/>
    <property type="project" value="UniProtKB-SubCell"/>
</dbReference>
<dbReference type="Gene3D" id="1.10.630.10">
    <property type="entry name" value="Cytochrome P450"/>
    <property type="match status" value="1"/>
</dbReference>
<keyword evidence="5" id="KW-0479">Metal-binding</keyword>
<dbReference type="GO" id="GO:0020037">
    <property type="term" value="F:heme binding"/>
    <property type="evidence" value="ECO:0007669"/>
    <property type="project" value="InterPro"/>
</dbReference>
<comment type="caution">
    <text evidence="10">The sequence shown here is derived from an EMBL/GenBank/DDBJ whole genome shotgun (WGS) entry which is preliminary data.</text>
</comment>
<evidence type="ECO:0000313" key="10">
    <source>
        <dbReference type="EMBL" id="KAK1378312.1"/>
    </source>
</evidence>
<keyword evidence="11" id="KW-1185">Reference proteome</keyword>
<keyword evidence="9" id="KW-0472">Membrane</keyword>
<reference evidence="10" key="1">
    <citation type="submission" date="2023-02" db="EMBL/GenBank/DDBJ databases">
        <title>Genome of toxic invasive species Heracleum sosnowskyi carries increased number of genes despite the absence of recent whole-genome duplications.</title>
        <authorList>
            <person name="Schelkunov M."/>
            <person name="Shtratnikova V."/>
            <person name="Makarenko M."/>
            <person name="Klepikova A."/>
            <person name="Omelchenko D."/>
            <person name="Novikova G."/>
            <person name="Obukhova E."/>
            <person name="Bogdanov V."/>
            <person name="Penin A."/>
            <person name="Logacheva M."/>
        </authorList>
    </citation>
    <scope>NUCLEOTIDE SEQUENCE</scope>
    <source>
        <strain evidence="10">Hsosn_3</strain>
        <tissue evidence="10">Leaf</tissue>
    </source>
</reference>
<dbReference type="Pfam" id="PF00067">
    <property type="entry name" value="p450"/>
    <property type="match status" value="1"/>
</dbReference>
<reference evidence="10" key="2">
    <citation type="submission" date="2023-05" db="EMBL/GenBank/DDBJ databases">
        <authorList>
            <person name="Schelkunov M.I."/>
        </authorList>
    </citation>
    <scope>NUCLEOTIDE SEQUENCE</scope>
    <source>
        <strain evidence="10">Hsosn_3</strain>
        <tissue evidence="10">Leaf</tissue>
    </source>
</reference>
<dbReference type="EMBL" id="JAUIZM010000006">
    <property type="protein sequence ID" value="KAK1378312.1"/>
    <property type="molecule type" value="Genomic_DNA"/>
</dbReference>
<keyword evidence="6" id="KW-0560">Oxidoreductase</keyword>
<dbReference type="GO" id="GO:0005506">
    <property type="term" value="F:iron ion binding"/>
    <property type="evidence" value="ECO:0007669"/>
    <property type="project" value="InterPro"/>
</dbReference>
<dbReference type="GO" id="GO:0016705">
    <property type="term" value="F:oxidoreductase activity, acting on paired donors, with incorporation or reduction of molecular oxygen"/>
    <property type="evidence" value="ECO:0007669"/>
    <property type="project" value="InterPro"/>
</dbReference>
<dbReference type="GO" id="GO:0009805">
    <property type="term" value="P:coumarin biosynthetic process"/>
    <property type="evidence" value="ECO:0007669"/>
    <property type="project" value="UniProtKB-ARBA"/>
</dbReference>
<evidence type="ECO:0008006" key="12">
    <source>
        <dbReference type="Google" id="ProtNLM"/>
    </source>
</evidence>
<evidence type="ECO:0000256" key="9">
    <source>
        <dbReference type="ARBA" id="ARBA00023136"/>
    </source>
</evidence>
<name>A0AAD8I5G1_9APIA</name>
<dbReference type="AlphaFoldDB" id="A0AAD8I5G1"/>
<evidence type="ECO:0000256" key="2">
    <source>
        <dbReference type="ARBA" id="ARBA00004370"/>
    </source>
</evidence>
<evidence type="ECO:0000256" key="8">
    <source>
        <dbReference type="ARBA" id="ARBA00023033"/>
    </source>
</evidence>
<dbReference type="InterPro" id="IPR036396">
    <property type="entry name" value="Cyt_P450_sf"/>
</dbReference>
<dbReference type="Proteomes" id="UP001237642">
    <property type="component" value="Unassembled WGS sequence"/>
</dbReference>